<feature type="domain" description="Pyrrolo-quinoline quinone repeat" evidence="2">
    <location>
        <begin position="192"/>
        <end position="256"/>
    </location>
</feature>
<comment type="caution">
    <text evidence="3">The sequence shown here is derived from an EMBL/GenBank/DDBJ whole genome shotgun (WGS) entry which is preliminary data.</text>
</comment>
<feature type="non-terminal residue" evidence="3">
    <location>
        <position position="272"/>
    </location>
</feature>
<proteinExistence type="predicted"/>
<protein>
    <recommendedName>
        <fullName evidence="2">Pyrrolo-quinoline quinone repeat domain-containing protein</fullName>
    </recommendedName>
</protein>
<evidence type="ECO:0000259" key="2">
    <source>
        <dbReference type="Pfam" id="PF13360"/>
    </source>
</evidence>
<gene>
    <name evidence="3" type="ORF">S03H2_42281</name>
</gene>
<dbReference type="PANTHER" id="PTHR34512:SF30">
    <property type="entry name" value="OUTER MEMBRANE PROTEIN ASSEMBLY FACTOR BAMB"/>
    <property type="match status" value="1"/>
</dbReference>
<dbReference type="InterPro" id="IPR011047">
    <property type="entry name" value="Quinoprotein_ADH-like_sf"/>
</dbReference>
<sequence>AWRDGSLIPARGLYGWAGHIDYVSKEKQSVKVTKSRTPPAYLDGAFYVGLEEDGAFGLVRLDRAEKLSGKPTRAWFARSKNPVSLSAAAGEGAVFFVDGRPGGQSAAGNLKRGGAGRQERPGPPGKLPGDEGRALRCLDPETGEERWRHAVGTGGSGAFIIVEDRIMEDRLLIADTAEGLTCLDTAQPSEERELWKAEVGPCVGVPVPVADMVVVAVKSPPHLAALDSREGLPLWKETLPAEPQTGPVHAGGRVWVGLPEGLFGASLLSGKE</sequence>
<evidence type="ECO:0000256" key="1">
    <source>
        <dbReference type="SAM" id="MobiDB-lite"/>
    </source>
</evidence>
<organism evidence="3">
    <name type="scientific">marine sediment metagenome</name>
    <dbReference type="NCBI Taxonomy" id="412755"/>
    <lineage>
        <taxon>unclassified sequences</taxon>
        <taxon>metagenomes</taxon>
        <taxon>ecological metagenomes</taxon>
    </lineage>
</organism>
<evidence type="ECO:0000313" key="3">
    <source>
        <dbReference type="EMBL" id="GAH75656.1"/>
    </source>
</evidence>
<feature type="region of interest" description="Disordered" evidence="1">
    <location>
        <begin position="106"/>
        <end position="134"/>
    </location>
</feature>
<dbReference type="InterPro" id="IPR015943">
    <property type="entry name" value="WD40/YVTN_repeat-like_dom_sf"/>
</dbReference>
<dbReference type="PANTHER" id="PTHR34512">
    <property type="entry name" value="CELL SURFACE PROTEIN"/>
    <property type="match status" value="1"/>
</dbReference>
<dbReference type="Pfam" id="PF13360">
    <property type="entry name" value="PQQ_2"/>
    <property type="match status" value="1"/>
</dbReference>
<dbReference type="Gene3D" id="2.130.10.10">
    <property type="entry name" value="YVTN repeat-like/Quinoprotein amine dehydrogenase"/>
    <property type="match status" value="1"/>
</dbReference>
<feature type="non-terminal residue" evidence="3">
    <location>
        <position position="1"/>
    </location>
</feature>
<dbReference type="AlphaFoldDB" id="X1HZT3"/>
<name>X1HZT3_9ZZZZ</name>
<dbReference type="SUPFAM" id="SSF50998">
    <property type="entry name" value="Quinoprotein alcohol dehydrogenase-like"/>
    <property type="match status" value="1"/>
</dbReference>
<dbReference type="InterPro" id="IPR002372">
    <property type="entry name" value="PQQ_rpt_dom"/>
</dbReference>
<dbReference type="EMBL" id="BARU01026310">
    <property type="protein sequence ID" value="GAH75656.1"/>
    <property type="molecule type" value="Genomic_DNA"/>
</dbReference>
<accession>X1HZT3</accession>
<reference evidence="3" key="1">
    <citation type="journal article" date="2014" name="Front. Microbiol.">
        <title>High frequency of phylogenetically diverse reductive dehalogenase-homologous genes in deep subseafloor sedimentary metagenomes.</title>
        <authorList>
            <person name="Kawai M."/>
            <person name="Futagami T."/>
            <person name="Toyoda A."/>
            <person name="Takaki Y."/>
            <person name="Nishi S."/>
            <person name="Hori S."/>
            <person name="Arai W."/>
            <person name="Tsubouchi T."/>
            <person name="Morono Y."/>
            <person name="Uchiyama I."/>
            <person name="Ito T."/>
            <person name="Fujiyama A."/>
            <person name="Inagaki F."/>
            <person name="Takami H."/>
        </authorList>
    </citation>
    <scope>NUCLEOTIDE SEQUENCE</scope>
    <source>
        <strain evidence="3">Expedition CK06-06</strain>
    </source>
</reference>